<dbReference type="AlphaFoldDB" id="A0A8H3S8Q4"/>
<sequence length="111" mass="12438">MRRAGYASGFGASERIAGPPIYQRLVYAHWYIERGGETDETRTKGASQLRFGKTRAQICKGWAPVNLYVPSMTTMSIQATIIWTSAGSEVLHQKLARLNQLLRHIAKRSMA</sequence>
<dbReference type="EMBL" id="BLKC01000104">
    <property type="protein sequence ID" value="GFF53393.1"/>
    <property type="molecule type" value="Genomic_DNA"/>
</dbReference>
<proteinExistence type="predicted"/>
<comment type="caution">
    <text evidence="1">The sequence shown here is derived from an EMBL/GenBank/DDBJ whole genome shotgun (WGS) entry which is preliminary data.</text>
</comment>
<evidence type="ECO:0000313" key="2">
    <source>
        <dbReference type="Proteomes" id="UP000465221"/>
    </source>
</evidence>
<gene>
    <name evidence="1" type="ORF">IFM46972_09769</name>
</gene>
<name>A0A8H3S8Q4_9EURO</name>
<organism evidence="1 2">
    <name type="scientific">Aspergillus udagawae</name>
    <dbReference type="NCBI Taxonomy" id="91492"/>
    <lineage>
        <taxon>Eukaryota</taxon>
        <taxon>Fungi</taxon>
        <taxon>Dikarya</taxon>
        <taxon>Ascomycota</taxon>
        <taxon>Pezizomycotina</taxon>
        <taxon>Eurotiomycetes</taxon>
        <taxon>Eurotiomycetidae</taxon>
        <taxon>Eurotiales</taxon>
        <taxon>Aspergillaceae</taxon>
        <taxon>Aspergillus</taxon>
        <taxon>Aspergillus subgen. Fumigati</taxon>
    </lineage>
</organism>
<evidence type="ECO:0000313" key="1">
    <source>
        <dbReference type="EMBL" id="GFF53393.1"/>
    </source>
</evidence>
<dbReference type="Proteomes" id="UP000465221">
    <property type="component" value="Unassembled WGS sequence"/>
</dbReference>
<accession>A0A8H3S8Q4</accession>
<reference evidence="1 2" key="1">
    <citation type="submission" date="2020-01" db="EMBL/GenBank/DDBJ databases">
        <title>Draft genome sequence of Aspergillus udagawae IFM 46972.</title>
        <authorList>
            <person name="Takahashi H."/>
            <person name="Yaguchi T."/>
        </authorList>
    </citation>
    <scope>NUCLEOTIDE SEQUENCE [LARGE SCALE GENOMIC DNA]</scope>
    <source>
        <strain evidence="1 2">IFM 46972</strain>
    </source>
</reference>
<protein>
    <submittedName>
        <fullName evidence="1">Uncharacterized protein</fullName>
    </submittedName>
</protein>